<protein>
    <recommendedName>
        <fullName evidence="10">Transcriptional activator Zfx/Zfy domain-containing protein</fullName>
    </recommendedName>
</protein>
<dbReference type="AlphaFoldDB" id="A0A2D4HG68"/>
<dbReference type="EMBL" id="IACK01026866">
    <property type="protein sequence ID" value="LAA70960.1"/>
    <property type="molecule type" value="Transcribed_RNA"/>
</dbReference>
<keyword evidence="8" id="KW-0804">Transcription</keyword>
<keyword evidence="9" id="KW-0539">Nucleus</keyword>
<evidence type="ECO:0000259" key="10">
    <source>
        <dbReference type="Pfam" id="PF04704"/>
    </source>
</evidence>
<evidence type="ECO:0000256" key="4">
    <source>
        <dbReference type="ARBA" id="ARBA00022771"/>
    </source>
</evidence>
<proteinExistence type="predicted"/>
<dbReference type="GO" id="GO:0005634">
    <property type="term" value="C:nucleus"/>
    <property type="evidence" value="ECO:0007669"/>
    <property type="project" value="UniProtKB-SubCell"/>
</dbReference>
<keyword evidence="3" id="KW-0677">Repeat</keyword>
<feature type="domain" description="Transcriptional activator Zfx/Zfy" evidence="10">
    <location>
        <begin position="99"/>
        <end position="148"/>
    </location>
</feature>
<organism evidence="11">
    <name type="scientific">Micrurus lemniscatus lemniscatus</name>
    <dbReference type="NCBI Taxonomy" id="129467"/>
    <lineage>
        <taxon>Eukaryota</taxon>
        <taxon>Metazoa</taxon>
        <taxon>Chordata</taxon>
        <taxon>Craniata</taxon>
        <taxon>Vertebrata</taxon>
        <taxon>Euteleostomi</taxon>
        <taxon>Lepidosauria</taxon>
        <taxon>Squamata</taxon>
        <taxon>Bifurcata</taxon>
        <taxon>Unidentata</taxon>
        <taxon>Episquamata</taxon>
        <taxon>Toxicofera</taxon>
        <taxon>Serpentes</taxon>
        <taxon>Colubroidea</taxon>
        <taxon>Elapidae</taxon>
        <taxon>Elapinae</taxon>
        <taxon>Micrurus</taxon>
    </lineage>
</organism>
<accession>A0A2D4HG68</accession>
<dbReference type="GO" id="GO:0006355">
    <property type="term" value="P:regulation of DNA-templated transcription"/>
    <property type="evidence" value="ECO:0007669"/>
    <property type="project" value="InterPro"/>
</dbReference>
<dbReference type="GO" id="GO:0008270">
    <property type="term" value="F:zinc ion binding"/>
    <property type="evidence" value="ECO:0007669"/>
    <property type="project" value="UniProtKB-KW"/>
</dbReference>
<dbReference type="Pfam" id="PF04704">
    <property type="entry name" value="Zfx_Zfy_act"/>
    <property type="match status" value="2"/>
</dbReference>
<evidence type="ECO:0000256" key="7">
    <source>
        <dbReference type="ARBA" id="ARBA00023125"/>
    </source>
</evidence>
<sequence>MDGICPEVIKVYIFKADPGEDDIGGTVDIVESESDNDHGETLINQNSSLRIPREKMVYMTVNDSQHDDEDLSKYVTFIWGKNFKGFKKYTKHTYMFLLLDVAEIADEVYMEVIVGEEDAAATHEQQIDDSEIKSFMPIAWAAAYGRSLLPKIKDYLVRILVFGLLYSKN</sequence>
<evidence type="ECO:0000256" key="3">
    <source>
        <dbReference type="ARBA" id="ARBA00022737"/>
    </source>
</evidence>
<evidence type="ECO:0000256" key="1">
    <source>
        <dbReference type="ARBA" id="ARBA00004123"/>
    </source>
</evidence>
<evidence type="ECO:0000313" key="11">
    <source>
        <dbReference type="EMBL" id="LAA70960.1"/>
    </source>
</evidence>
<comment type="subcellular location">
    <subcellularLocation>
        <location evidence="1">Nucleus</location>
    </subcellularLocation>
</comment>
<keyword evidence="4" id="KW-0863">Zinc-finger</keyword>
<evidence type="ECO:0000256" key="5">
    <source>
        <dbReference type="ARBA" id="ARBA00022833"/>
    </source>
</evidence>
<name>A0A2D4HG68_MICLE</name>
<dbReference type="GO" id="GO:0003677">
    <property type="term" value="F:DNA binding"/>
    <property type="evidence" value="ECO:0007669"/>
    <property type="project" value="UniProtKB-KW"/>
</dbReference>
<evidence type="ECO:0000256" key="8">
    <source>
        <dbReference type="ARBA" id="ARBA00023163"/>
    </source>
</evidence>
<keyword evidence="7" id="KW-0238">DNA-binding</keyword>
<evidence type="ECO:0000256" key="9">
    <source>
        <dbReference type="ARBA" id="ARBA00023242"/>
    </source>
</evidence>
<reference evidence="11" key="2">
    <citation type="submission" date="2017-11" db="EMBL/GenBank/DDBJ databases">
        <title>Coralsnake Venomics: Analyses of Venom Gland Transcriptomes and Proteomes of Six Brazilian Taxa.</title>
        <authorList>
            <person name="Aird S.D."/>
            <person name="Jorge da Silva N."/>
            <person name="Qiu L."/>
            <person name="Villar-Briones A."/>
            <person name="Aparecida-Saddi V."/>
            <person name="Campos-Telles M.P."/>
            <person name="Grau M."/>
            <person name="Mikheyev A.S."/>
        </authorList>
    </citation>
    <scope>NUCLEOTIDE SEQUENCE</scope>
    <source>
        <tissue evidence="11">Venom_gland</tissue>
    </source>
</reference>
<feature type="domain" description="Transcriptional activator Zfx/Zfy" evidence="10">
    <location>
        <begin position="1"/>
        <end position="72"/>
    </location>
</feature>
<dbReference type="InterPro" id="IPR006794">
    <property type="entry name" value="Transcrp_activ_Zfx/Zfy-dom"/>
</dbReference>
<evidence type="ECO:0000256" key="2">
    <source>
        <dbReference type="ARBA" id="ARBA00022723"/>
    </source>
</evidence>
<keyword evidence="6" id="KW-0805">Transcription regulation</keyword>
<keyword evidence="5" id="KW-0862">Zinc</keyword>
<keyword evidence="2" id="KW-0479">Metal-binding</keyword>
<reference evidence="11" key="1">
    <citation type="submission" date="2017-07" db="EMBL/GenBank/DDBJ databases">
        <authorList>
            <person name="Mikheyev A."/>
            <person name="Grau M."/>
        </authorList>
    </citation>
    <scope>NUCLEOTIDE SEQUENCE</scope>
    <source>
        <tissue evidence="11">Venom_gland</tissue>
    </source>
</reference>
<evidence type="ECO:0000256" key="6">
    <source>
        <dbReference type="ARBA" id="ARBA00023015"/>
    </source>
</evidence>